<accession>A0A4Y2BGS6</accession>
<keyword evidence="3" id="KW-1185">Reference proteome</keyword>
<feature type="region of interest" description="Disordered" evidence="1">
    <location>
        <begin position="1"/>
        <end position="48"/>
    </location>
</feature>
<name>A0A4Y2BGS6_ARAVE</name>
<dbReference type="Proteomes" id="UP000499080">
    <property type="component" value="Unassembled WGS sequence"/>
</dbReference>
<evidence type="ECO:0000313" key="2">
    <source>
        <dbReference type="EMBL" id="GBL90947.1"/>
    </source>
</evidence>
<gene>
    <name evidence="2" type="ORF">AVEN_28038_1</name>
</gene>
<dbReference type="EMBL" id="BGPR01000075">
    <property type="protein sequence ID" value="GBL90947.1"/>
    <property type="molecule type" value="Genomic_DNA"/>
</dbReference>
<feature type="compositionally biased region" description="Polar residues" evidence="1">
    <location>
        <begin position="1"/>
        <end position="10"/>
    </location>
</feature>
<evidence type="ECO:0000256" key="1">
    <source>
        <dbReference type="SAM" id="MobiDB-lite"/>
    </source>
</evidence>
<dbReference type="AlphaFoldDB" id="A0A4Y2BGS6"/>
<evidence type="ECO:0000313" key="3">
    <source>
        <dbReference type="Proteomes" id="UP000499080"/>
    </source>
</evidence>
<sequence length="129" mass="14684">MAHHSVTGQHKQYVKRRGIRDCRLGASDSEDTSKAGHSRRERSSPFRAHSSNFQSIHLGWSFIEVPCKPHNRALQSPRNTVHTAPPAFKTGSHSPFCGFCFCERGSLSPYPRSYFSFMVQMRRMENGTE</sequence>
<protein>
    <submittedName>
        <fullName evidence="2">Uncharacterized protein</fullName>
    </submittedName>
</protein>
<reference evidence="2 3" key="1">
    <citation type="journal article" date="2019" name="Sci. Rep.">
        <title>Orb-weaving spider Araneus ventricosus genome elucidates the spidroin gene catalogue.</title>
        <authorList>
            <person name="Kono N."/>
            <person name="Nakamura H."/>
            <person name="Ohtoshi R."/>
            <person name="Moran D.A.P."/>
            <person name="Shinohara A."/>
            <person name="Yoshida Y."/>
            <person name="Fujiwara M."/>
            <person name="Mori M."/>
            <person name="Tomita M."/>
            <person name="Arakawa K."/>
        </authorList>
    </citation>
    <scope>NUCLEOTIDE SEQUENCE [LARGE SCALE GENOMIC DNA]</scope>
</reference>
<comment type="caution">
    <text evidence="2">The sequence shown here is derived from an EMBL/GenBank/DDBJ whole genome shotgun (WGS) entry which is preliminary data.</text>
</comment>
<proteinExistence type="predicted"/>
<organism evidence="2 3">
    <name type="scientific">Araneus ventricosus</name>
    <name type="common">Orbweaver spider</name>
    <name type="synonym">Epeira ventricosa</name>
    <dbReference type="NCBI Taxonomy" id="182803"/>
    <lineage>
        <taxon>Eukaryota</taxon>
        <taxon>Metazoa</taxon>
        <taxon>Ecdysozoa</taxon>
        <taxon>Arthropoda</taxon>
        <taxon>Chelicerata</taxon>
        <taxon>Arachnida</taxon>
        <taxon>Araneae</taxon>
        <taxon>Araneomorphae</taxon>
        <taxon>Entelegynae</taxon>
        <taxon>Araneoidea</taxon>
        <taxon>Araneidae</taxon>
        <taxon>Araneus</taxon>
    </lineage>
</organism>